<protein>
    <submittedName>
        <fullName evidence="1">Uncharacterized protein</fullName>
    </submittedName>
</protein>
<proteinExistence type="predicted"/>
<dbReference type="EMBL" id="GBXM01096534">
    <property type="protein sequence ID" value="JAH12043.1"/>
    <property type="molecule type" value="Transcribed_RNA"/>
</dbReference>
<evidence type="ECO:0000313" key="1">
    <source>
        <dbReference type="EMBL" id="JAH18991.1"/>
    </source>
</evidence>
<dbReference type="EMBL" id="GBXM01095511">
    <property type="protein sequence ID" value="JAH13066.1"/>
    <property type="molecule type" value="Transcribed_RNA"/>
</dbReference>
<dbReference type="AlphaFoldDB" id="A0A0E9QPX4"/>
<organism evidence="1">
    <name type="scientific">Anguilla anguilla</name>
    <name type="common">European freshwater eel</name>
    <name type="synonym">Muraena anguilla</name>
    <dbReference type="NCBI Taxonomy" id="7936"/>
    <lineage>
        <taxon>Eukaryota</taxon>
        <taxon>Metazoa</taxon>
        <taxon>Chordata</taxon>
        <taxon>Craniata</taxon>
        <taxon>Vertebrata</taxon>
        <taxon>Euteleostomi</taxon>
        <taxon>Actinopterygii</taxon>
        <taxon>Neopterygii</taxon>
        <taxon>Teleostei</taxon>
        <taxon>Anguilliformes</taxon>
        <taxon>Anguillidae</taxon>
        <taxon>Anguilla</taxon>
    </lineage>
</organism>
<dbReference type="EMBL" id="GBXM01089586">
    <property type="protein sequence ID" value="JAH18991.1"/>
    <property type="molecule type" value="Transcribed_RNA"/>
</dbReference>
<reference evidence="1" key="1">
    <citation type="submission" date="2014-11" db="EMBL/GenBank/DDBJ databases">
        <authorList>
            <person name="Amaro Gonzalez C."/>
        </authorList>
    </citation>
    <scope>NUCLEOTIDE SEQUENCE</scope>
</reference>
<sequence length="16" mass="1747">MGSLSRLPTVIGCRWA</sequence>
<accession>A0A0E9QPX4</accession>
<reference evidence="1" key="2">
    <citation type="journal article" date="2015" name="Fish Shellfish Immunol.">
        <title>Early steps in the European eel (Anguilla anguilla)-Vibrio vulnificus interaction in the gills: Role of the RtxA13 toxin.</title>
        <authorList>
            <person name="Callol A."/>
            <person name="Pajuelo D."/>
            <person name="Ebbesson L."/>
            <person name="Teles M."/>
            <person name="MacKenzie S."/>
            <person name="Amaro C."/>
        </authorList>
    </citation>
    <scope>NUCLEOTIDE SEQUENCE</scope>
</reference>
<name>A0A0E9QPX4_ANGAN</name>